<reference evidence="3 4" key="1">
    <citation type="submission" date="2018-02" db="EMBL/GenBank/DDBJ databases">
        <title>Corynebacterium alimpuense sp. nov., a marine obligate actinomycete isolated from sediments of Valparaiso bay, Chile.</title>
        <authorList>
            <person name="Claverias F."/>
            <person name="Gonzales-Siles L."/>
            <person name="Salva-Serra F."/>
            <person name="Inganaes E."/>
            <person name="Molin K."/>
            <person name="Cumsille A."/>
            <person name="Undabarrena A."/>
            <person name="Couve E."/>
            <person name="Moore E.R.B."/>
            <person name="Gomila M."/>
            <person name="Camara B."/>
        </authorList>
    </citation>
    <scope>NUCLEOTIDE SEQUENCE [LARGE SCALE GENOMIC DNA]</scope>
    <source>
        <strain evidence="3 4">CCUG 69366</strain>
    </source>
</reference>
<comment type="caution">
    <text evidence="3">The sequence shown here is derived from an EMBL/GenBank/DDBJ whole genome shotgun (WGS) entry which is preliminary data.</text>
</comment>
<feature type="region of interest" description="Disordered" evidence="1">
    <location>
        <begin position="79"/>
        <end position="99"/>
    </location>
</feature>
<keyword evidence="4" id="KW-1185">Reference proteome</keyword>
<name>A0A3M8K4A9_9CORY</name>
<evidence type="ECO:0000256" key="2">
    <source>
        <dbReference type="SAM" id="Phobius"/>
    </source>
</evidence>
<dbReference type="OrthoDB" id="8440251at2"/>
<accession>A0A3M8K4A9</accession>
<protein>
    <recommendedName>
        <fullName evidence="5">Pentapeptide repeat-containing protein</fullName>
    </recommendedName>
</protein>
<gene>
    <name evidence="3" type="ORF">C5L39_10495</name>
</gene>
<dbReference type="InterPro" id="IPR001646">
    <property type="entry name" value="5peptide_repeat"/>
</dbReference>
<keyword evidence="2" id="KW-0812">Transmembrane</keyword>
<sequence>MSKAANNENTEKTWPLWQISAIIMAIAAIVIFVLVCYFSKNTDAIELAQPAATIVTGAAIVLAAWIAFTTGNRNRKQEAEIAETTRKQEAEIAETTRKQEAERDLRDRFFKITETLSESDNYVKREAGVYALAALADDWEVFHDANPDAAKREQQTCLNVIGNQLRDPLKVPDPADKTDTQSQEDLLLLTFKHRVQEIIMERFKPSVDKKTGRWSSLDLDLSNCHLHEIDAVKAVFRGNAKCDGATFGNDATFDGATFGNDATFDGATFGNNTTFDGATFGNNTTFNNAKFDNDTSFDGAKFGNNTGFFNATFGNNTGFDNAKLGDNTTFIGATFGNNTGFFDATLGDNTTFIRATFGNNTSFDDATFGKNIFFIGATRYGDIFFENAEKIERSLSQKQPISFINQIKLIPRPKDATEQSSKD</sequence>
<organism evidence="3 4">
    <name type="scientific">Corynebacterium alimapuense</name>
    <dbReference type="NCBI Taxonomy" id="1576874"/>
    <lineage>
        <taxon>Bacteria</taxon>
        <taxon>Bacillati</taxon>
        <taxon>Actinomycetota</taxon>
        <taxon>Actinomycetes</taxon>
        <taxon>Mycobacteriales</taxon>
        <taxon>Corynebacteriaceae</taxon>
        <taxon>Corynebacterium</taxon>
    </lineage>
</organism>
<proteinExistence type="predicted"/>
<evidence type="ECO:0000313" key="4">
    <source>
        <dbReference type="Proteomes" id="UP000266975"/>
    </source>
</evidence>
<dbReference type="EMBL" id="PTJO01000007">
    <property type="protein sequence ID" value="RNE48057.1"/>
    <property type="molecule type" value="Genomic_DNA"/>
</dbReference>
<feature type="transmembrane region" description="Helical" evidence="2">
    <location>
        <begin position="50"/>
        <end position="68"/>
    </location>
</feature>
<dbReference type="RefSeq" id="WP_123048868.1">
    <property type="nucleotide sequence ID" value="NZ_PTJO01000007.1"/>
</dbReference>
<dbReference type="AlphaFoldDB" id="A0A3M8K4A9"/>
<evidence type="ECO:0000313" key="3">
    <source>
        <dbReference type="EMBL" id="RNE48057.1"/>
    </source>
</evidence>
<feature type="transmembrane region" description="Helical" evidence="2">
    <location>
        <begin position="16"/>
        <end position="38"/>
    </location>
</feature>
<evidence type="ECO:0008006" key="5">
    <source>
        <dbReference type="Google" id="ProtNLM"/>
    </source>
</evidence>
<evidence type="ECO:0000256" key="1">
    <source>
        <dbReference type="SAM" id="MobiDB-lite"/>
    </source>
</evidence>
<keyword evidence="2" id="KW-0472">Membrane</keyword>
<dbReference type="Proteomes" id="UP000266975">
    <property type="component" value="Unassembled WGS sequence"/>
</dbReference>
<keyword evidence="2" id="KW-1133">Transmembrane helix</keyword>
<dbReference type="Pfam" id="PF13576">
    <property type="entry name" value="Pentapeptide_3"/>
    <property type="match status" value="1"/>
</dbReference>